<evidence type="ECO:0008006" key="4">
    <source>
        <dbReference type="Google" id="ProtNLM"/>
    </source>
</evidence>
<keyword evidence="1" id="KW-1133">Transmembrane helix</keyword>
<name>A0A3D9RX76_9FLAO</name>
<feature type="transmembrane region" description="Helical" evidence="1">
    <location>
        <begin position="7"/>
        <end position="26"/>
    </location>
</feature>
<dbReference type="OrthoDB" id="1466970at2"/>
<comment type="caution">
    <text evidence="2">The sequence shown here is derived from an EMBL/GenBank/DDBJ whole genome shotgun (WGS) entry which is preliminary data.</text>
</comment>
<organism evidence="2 3">
    <name type="scientific">Lutibacter oceani</name>
    <dbReference type="NCBI Taxonomy" id="1853311"/>
    <lineage>
        <taxon>Bacteria</taxon>
        <taxon>Pseudomonadati</taxon>
        <taxon>Bacteroidota</taxon>
        <taxon>Flavobacteriia</taxon>
        <taxon>Flavobacteriales</taxon>
        <taxon>Flavobacteriaceae</taxon>
        <taxon>Lutibacter</taxon>
    </lineage>
</organism>
<reference evidence="2 3" key="1">
    <citation type="submission" date="2018-08" db="EMBL/GenBank/DDBJ databases">
        <title>Genomic Encyclopedia of Type Strains, Phase III (KMG-III): the genomes of soil and plant-associated and newly described type strains.</title>
        <authorList>
            <person name="Whitman W."/>
        </authorList>
    </citation>
    <scope>NUCLEOTIDE SEQUENCE [LARGE SCALE GENOMIC DNA]</scope>
    <source>
        <strain evidence="2 3">325-5</strain>
    </source>
</reference>
<dbReference type="EMBL" id="QTTQ01000010">
    <property type="protein sequence ID" value="REE81706.1"/>
    <property type="molecule type" value="Genomic_DNA"/>
</dbReference>
<dbReference type="AlphaFoldDB" id="A0A3D9RX76"/>
<keyword evidence="1" id="KW-0812">Transmembrane</keyword>
<keyword evidence="3" id="KW-1185">Reference proteome</keyword>
<evidence type="ECO:0000313" key="3">
    <source>
        <dbReference type="Proteomes" id="UP000256429"/>
    </source>
</evidence>
<dbReference type="Proteomes" id="UP000256429">
    <property type="component" value="Unassembled WGS sequence"/>
</dbReference>
<protein>
    <recommendedName>
        <fullName evidence="4">DUF4258 domain-containing protein</fullName>
    </recommendedName>
</protein>
<sequence>MTFKQRLPFFLGGLTIGIIIVIFVFGKKNTSFDYGPNARVLKTLRVKERIFSEDALKILNTSSEIDTVIISQILKNGNVDLMNKIKLDSCLYQYNIKGKKELKNITLTVINCNSSAIIKSISIN</sequence>
<dbReference type="RefSeq" id="WP_115879225.1">
    <property type="nucleotide sequence ID" value="NZ_QTTQ01000010.1"/>
</dbReference>
<keyword evidence="1" id="KW-0472">Membrane</keyword>
<proteinExistence type="predicted"/>
<gene>
    <name evidence="2" type="ORF">BX611_1242</name>
</gene>
<accession>A0A3D9RX76</accession>
<evidence type="ECO:0000313" key="2">
    <source>
        <dbReference type="EMBL" id="REE81706.1"/>
    </source>
</evidence>
<evidence type="ECO:0000256" key="1">
    <source>
        <dbReference type="SAM" id="Phobius"/>
    </source>
</evidence>